<comment type="caution">
    <text evidence="2">The sequence shown here is derived from an EMBL/GenBank/DDBJ whole genome shotgun (WGS) entry which is preliminary data.</text>
</comment>
<evidence type="ECO:0000313" key="2">
    <source>
        <dbReference type="EMBL" id="MBP1985683.1"/>
    </source>
</evidence>
<proteinExistence type="predicted"/>
<protein>
    <submittedName>
        <fullName evidence="2">Uncharacterized protein</fullName>
    </submittedName>
</protein>
<reference evidence="2" key="1">
    <citation type="submission" date="2021-03" db="EMBL/GenBank/DDBJ databases">
        <title>Genomic Encyclopedia of Type Strains, Phase IV (KMG-IV): sequencing the most valuable type-strain genomes for metagenomic binning, comparative biology and taxonomic classification.</title>
        <authorList>
            <person name="Goeker M."/>
        </authorList>
    </citation>
    <scope>NUCLEOTIDE SEQUENCE</scope>
    <source>
        <strain evidence="2">DSM 26232</strain>
    </source>
</reference>
<dbReference type="RefSeq" id="WP_209489493.1">
    <property type="nucleotide sequence ID" value="NZ_JAGGLC010000001.1"/>
</dbReference>
<accession>A0A8T4GUC9</accession>
<gene>
    <name evidence="2" type="ORF">J2753_000156</name>
</gene>
<dbReference type="OrthoDB" id="312250at2157"/>
<sequence>MFVERALTISTTLALAGSFVFSLIAARGFWDAPFGNVLRPLPIAFGGFLTAALPTALGVPVPLAYRVVVASGAVLAAFVAAAEGVVLLSGWRQV</sequence>
<organism evidence="2 3">
    <name type="scientific">Halolamina salifodinae</name>
    <dbReference type="NCBI Taxonomy" id="1202767"/>
    <lineage>
        <taxon>Archaea</taxon>
        <taxon>Methanobacteriati</taxon>
        <taxon>Methanobacteriota</taxon>
        <taxon>Stenosarchaea group</taxon>
        <taxon>Halobacteria</taxon>
        <taxon>Halobacteriales</taxon>
        <taxon>Haloferacaceae</taxon>
    </lineage>
</organism>
<feature type="transmembrane region" description="Helical" evidence="1">
    <location>
        <begin position="37"/>
        <end position="57"/>
    </location>
</feature>
<evidence type="ECO:0000256" key="1">
    <source>
        <dbReference type="SAM" id="Phobius"/>
    </source>
</evidence>
<keyword evidence="3" id="KW-1185">Reference proteome</keyword>
<feature type="transmembrane region" description="Helical" evidence="1">
    <location>
        <begin position="6"/>
        <end position="25"/>
    </location>
</feature>
<dbReference type="AlphaFoldDB" id="A0A8T4GUC9"/>
<dbReference type="Proteomes" id="UP000823736">
    <property type="component" value="Unassembled WGS sequence"/>
</dbReference>
<keyword evidence="1" id="KW-0472">Membrane</keyword>
<name>A0A8T4GUC9_9EURY</name>
<dbReference type="EMBL" id="JAGGLC010000001">
    <property type="protein sequence ID" value="MBP1985683.1"/>
    <property type="molecule type" value="Genomic_DNA"/>
</dbReference>
<feature type="transmembrane region" description="Helical" evidence="1">
    <location>
        <begin position="63"/>
        <end position="88"/>
    </location>
</feature>
<keyword evidence="1" id="KW-0812">Transmembrane</keyword>
<evidence type="ECO:0000313" key="3">
    <source>
        <dbReference type="Proteomes" id="UP000823736"/>
    </source>
</evidence>
<keyword evidence="1" id="KW-1133">Transmembrane helix</keyword>